<organism evidence="1 2">
    <name type="scientific">Desulfoplanes formicivorans</name>
    <dbReference type="NCBI Taxonomy" id="1592317"/>
    <lineage>
        <taxon>Bacteria</taxon>
        <taxon>Pseudomonadati</taxon>
        <taxon>Thermodesulfobacteriota</taxon>
        <taxon>Desulfovibrionia</taxon>
        <taxon>Desulfovibrionales</taxon>
        <taxon>Desulfoplanaceae</taxon>
        <taxon>Desulfoplanes</taxon>
    </lineage>
</organism>
<name>A0A194AHR5_9BACT</name>
<evidence type="ECO:0000313" key="2">
    <source>
        <dbReference type="Proteomes" id="UP000095200"/>
    </source>
</evidence>
<proteinExistence type="predicted"/>
<dbReference type="Proteomes" id="UP000095200">
    <property type="component" value="Unassembled WGS sequence"/>
</dbReference>
<dbReference type="STRING" id="1592317.DPF_1020"/>
<dbReference type="OrthoDB" id="5459352at2"/>
<keyword evidence="2" id="KW-1185">Reference proteome</keyword>
<dbReference type="AlphaFoldDB" id="A0A194AHR5"/>
<dbReference type="RefSeq" id="WP_069858741.1">
    <property type="nucleotide sequence ID" value="NZ_BDFE01000015.1"/>
</dbReference>
<sequence>MSGKIFYRSRRKTGEGEKKPRYRVVAVADCNLKIYVDHLRMAELEHLAEVMKAELIPLRLGEKHDGPATE</sequence>
<evidence type="ECO:0000313" key="1">
    <source>
        <dbReference type="EMBL" id="GAU08314.1"/>
    </source>
</evidence>
<protein>
    <submittedName>
        <fullName evidence="1">Uncharacterized protein</fullName>
    </submittedName>
</protein>
<reference evidence="2" key="1">
    <citation type="submission" date="2016-06" db="EMBL/GenBank/DDBJ databases">
        <title>Draft genome sequence of Desulfoplanes formicivorans strain Pf12B.</title>
        <authorList>
            <person name="Watanabe M."/>
            <person name="Kojima H."/>
            <person name="Fukui M."/>
        </authorList>
    </citation>
    <scope>NUCLEOTIDE SEQUENCE [LARGE SCALE GENOMIC DNA]</scope>
    <source>
        <strain evidence="2">Pf12B</strain>
    </source>
</reference>
<gene>
    <name evidence="1" type="ORF">DPF_1020</name>
</gene>
<comment type="caution">
    <text evidence="1">The sequence shown here is derived from an EMBL/GenBank/DDBJ whole genome shotgun (WGS) entry which is preliminary data.</text>
</comment>
<accession>A0A194AHR5</accession>
<dbReference type="EMBL" id="BDFE01000015">
    <property type="protein sequence ID" value="GAU08314.1"/>
    <property type="molecule type" value="Genomic_DNA"/>
</dbReference>